<protein>
    <submittedName>
        <fullName evidence="1">Uncharacterized protein</fullName>
    </submittedName>
</protein>
<evidence type="ECO:0000313" key="1">
    <source>
        <dbReference type="EMBL" id="KAK3705812.1"/>
    </source>
</evidence>
<dbReference type="EMBL" id="JAUTXU010000126">
    <property type="protein sequence ID" value="KAK3705812.1"/>
    <property type="molecule type" value="Genomic_DNA"/>
</dbReference>
<dbReference type="Proteomes" id="UP001281147">
    <property type="component" value="Unassembled WGS sequence"/>
</dbReference>
<comment type="caution">
    <text evidence="1">The sequence shown here is derived from an EMBL/GenBank/DDBJ whole genome shotgun (WGS) entry which is preliminary data.</text>
</comment>
<accession>A0ACC3MXP1</accession>
<evidence type="ECO:0000313" key="2">
    <source>
        <dbReference type="Proteomes" id="UP001281147"/>
    </source>
</evidence>
<organism evidence="1 2">
    <name type="scientific">Vermiconidia calcicola</name>
    <dbReference type="NCBI Taxonomy" id="1690605"/>
    <lineage>
        <taxon>Eukaryota</taxon>
        <taxon>Fungi</taxon>
        <taxon>Dikarya</taxon>
        <taxon>Ascomycota</taxon>
        <taxon>Pezizomycotina</taxon>
        <taxon>Dothideomycetes</taxon>
        <taxon>Dothideomycetidae</taxon>
        <taxon>Mycosphaerellales</taxon>
        <taxon>Extremaceae</taxon>
        <taxon>Vermiconidia</taxon>
    </lineage>
</organism>
<sequence>MATFLDLPAELRNAIYEWTSLSQPPTGLKRREDITGTFKCHIIGTPSGLIAMNRQINAELYSVIWSKAVKKATERRKEHVQEAKKRREKELQGAKE</sequence>
<keyword evidence="2" id="KW-1185">Reference proteome</keyword>
<name>A0ACC3MXP1_9PEZI</name>
<gene>
    <name evidence="1" type="ORF">LTR37_013119</name>
</gene>
<reference evidence="1" key="1">
    <citation type="submission" date="2023-07" db="EMBL/GenBank/DDBJ databases">
        <title>Black Yeasts Isolated from many extreme environments.</title>
        <authorList>
            <person name="Coleine C."/>
            <person name="Stajich J.E."/>
            <person name="Selbmann L."/>
        </authorList>
    </citation>
    <scope>NUCLEOTIDE SEQUENCE</scope>
    <source>
        <strain evidence="1">CCFEE 5714</strain>
    </source>
</reference>
<proteinExistence type="predicted"/>